<feature type="transmembrane region" description="Helical" evidence="2">
    <location>
        <begin position="460"/>
        <end position="478"/>
    </location>
</feature>
<feature type="domain" description="Rad50/SbcC-type AAA" evidence="3">
    <location>
        <begin position="7"/>
        <end position="228"/>
    </location>
</feature>
<keyword evidence="2" id="KW-0472">Membrane</keyword>
<dbReference type="EMBL" id="ACJM01000002">
    <property type="protein sequence ID" value="EEG78706.1"/>
    <property type="molecule type" value="Genomic_DNA"/>
</dbReference>
<sequence>MSITWLSVTLSGFGRYREETTFRFAPGVNVCLAGNEAGKTTLAAGLAAIIYGLPATADPRAFGQGRYKNWDDPARFAGELNLQAGTQQYRILRNFANNRVSLQRLIDAKWQEEVGGEHKPGARKPNLAYEKKITELLGINSRELFMATFFVGQPLPQDENINPEIQQLISGSGAHYRDALDSLLAQAKAITRYTGRLGLTGQDMRNHRELELLEDEIATVGQAVKDSEETLLSLQNTSEELSMLRRKRELQSEELQKKEEMLSGWQKWRNLRERYTDSLQRQNVLSMAVEQGKKLQGDIQEKKKRLNLIMPGDCQDAEEMPDFATLGPTPQQTVEEAEKAAKRLHSDWQTFLADLEQLDLLESRLAGDYSLFEEAEPTLLEQLAAYNALRYRLETEKSKAAADFQRLRRLEEDWRAALEDFDAEFADLADLPENAAELIDKKLQLLNKMRREKEIKRPTGKSWLPATAAAALMGGAAFWLSRVIWLSGAVAAATAFVVLYILAQIKRNRQAAAGKKSLGELDGCLQQVDAQLGQHAFDDEAALGELRVRLKQRQRATARVEEMAEALPPAHAREALAVARESADNAYHSFLEQAEPFLRSFTDIETAYESWRDMLRKAATLRESVASFVRRQGAEVEPGQLMTLSPAELSYPWPVLASLAGVYDSRAQTAETLMSWLDQRDAAWWQKAINDAIKFAQTQQEATELLQEIQNCRQELSGLLSAHGAADLGQLQNVLTDATNRAVRILQDWEQVIEAHPGLPGTGEQDPHNLAEFSRDLEAETARLRDEDARLHETIRQLEIVQSRLQGKAPQNLAALQERQRDLTEKRGRLQREKAALKLAYTELSDAIHNFSSSYRQELAQKSSEIFCRITGQRERKLELDEHFNIGVTEEGRSVSPAQLSQGTRDQLYISLRLAIADLLAADVRLPFILDDPFLNWDENRLEIIGTTLAQIGQSRQVILLSHRQEYAHWGTHCQKS</sequence>
<dbReference type="OrthoDB" id="9764467at2"/>
<dbReference type="PANTHER" id="PTHR41259:SF1">
    <property type="entry name" value="DOUBLE-STRAND BREAK REPAIR RAD50 ATPASE, PUTATIVE-RELATED"/>
    <property type="match status" value="1"/>
</dbReference>
<keyword evidence="5" id="KW-1185">Reference proteome</keyword>
<evidence type="ECO:0000256" key="1">
    <source>
        <dbReference type="SAM" id="Coils"/>
    </source>
</evidence>
<dbReference type="GO" id="GO:0016887">
    <property type="term" value="F:ATP hydrolysis activity"/>
    <property type="evidence" value="ECO:0007669"/>
    <property type="project" value="InterPro"/>
</dbReference>
<feature type="coiled-coil region" evidence="1">
    <location>
        <begin position="813"/>
        <end position="840"/>
    </location>
</feature>
<dbReference type="eggNOG" id="COG0419">
    <property type="taxonomic scope" value="Bacteria"/>
</dbReference>
<keyword evidence="1" id="KW-0175">Coiled coil</keyword>
<protein>
    <recommendedName>
        <fullName evidence="3">Rad50/SbcC-type AAA domain-containing protein</fullName>
    </recommendedName>
</protein>
<accession>C0GDI5</accession>
<dbReference type="Gene3D" id="3.40.50.300">
    <property type="entry name" value="P-loop containing nucleotide triphosphate hydrolases"/>
    <property type="match status" value="2"/>
</dbReference>
<dbReference type="GO" id="GO:0006302">
    <property type="term" value="P:double-strand break repair"/>
    <property type="evidence" value="ECO:0007669"/>
    <property type="project" value="InterPro"/>
</dbReference>
<dbReference type="STRING" id="555088.DealDRAFT_0636"/>
<dbReference type="PANTHER" id="PTHR41259">
    <property type="entry name" value="DOUBLE-STRAND BREAK REPAIR RAD50 ATPASE, PUTATIVE-RELATED"/>
    <property type="match status" value="1"/>
</dbReference>
<feature type="coiled-coil region" evidence="1">
    <location>
        <begin position="210"/>
        <end position="261"/>
    </location>
</feature>
<dbReference type="SUPFAM" id="SSF52540">
    <property type="entry name" value="P-loop containing nucleoside triphosphate hydrolases"/>
    <property type="match status" value="1"/>
</dbReference>
<comment type="caution">
    <text evidence="4">The sequence shown here is derived from an EMBL/GenBank/DDBJ whole genome shotgun (WGS) entry which is preliminary data.</text>
</comment>
<dbReference type="Pfam" id="PF13476">
    <property type="entry name" value="AAA_23"/>
    <property type="match status" value="1"/>
</dbReference>
<proteinExistence type="predicted"/>
<dbReference type="InterPro" id="IPR038729">
    <property type="entry name" value="Rad50/SbcC_AAA"/>
</dbReference>
<organism evidence="4 5">
    <name type="scientific">Dethiobacter alkaliphilus AHT 1</name>
    <dbReference type="NCBI Taxonomy" id="555088"/>
    <lineage>
        <taxon>Bacteria</taxon>
        <taxon>Bacillati</taxon>
        <taxon>Bacillota</taxon>
        <taxon>Dethiobacteria</taxon>
        <taxon>Dethiobacterales</taxon>
        <taxon>Dethiobacteraceae</taxon>
        <taxon>Dethiobacter</taxon>
    </lineage>
</organism>
<evidence type="ECO:0000313" key="4">
    <source>
        <dbReference type="EMBL" id="EEG78706.1"/>
    </source>
</evidence>
<reference evidence="4 5" key="1">
    <citation type="submission" date="2009-02" db="EMBL/GenBank/DDBJ databases">
        <title>Sequencing of the draft genome and assembly of Dethiobacter alkaliphilus AHT 1.</title>
        <authorList>
            <consortium name="US DOE Joint Genome Institute (JGI-PGF)"/>
            <person name="Lucas S."/>
            <person name="Copeland A."/>
            <person name="Lapidus A."/>
            <person name="Glavina del Rio T."/>
            <person name="Dalin E."/>
            <person name="Tice H."/>
            <person name="Bruce D."/>
            <person name="Goodwin L."/>
            <person name="Pitluck S."/>
            <person name="Larimer F."/>
            <person name="Land M.L."/>
            <person name="Hauser L."/>
            <person name="Muyzer G."/>
        </authorList>
    </citation>
    <scope>NUCLEOTIDE SEQUENCE [LARGE SCALE GENOMIC DNA]</scope>
    <source>
        <strain evidence="4 5">AHT 1</strain>
    </source>
</reference>
<dbReference type="RefSeq" id="WP_008514796.1">
    <property type="nucleotide sequence ID" value="NZ_ACJM01000002.1"/>
</dbReference>
<feature type="coiled-coil region" evidence="1">
    <location>
        <begin position="695"/>
        <end position="722"/>
    </location>
</feature>
<keyword evidence="2" id="KW-1133">Transmembrane helix</keyword>
<dbReference type="InterPro" id="IPR027417">
    <property type="entry name" value="P-loop_NTPase"/>
</dbReference>
<dbReference type="AlphaFoldDB" id="C0GDI5"/>
<feature type="transmembrane region" description="Helical" evidence="2">
    <location>
        <begin position="484"/>
        <end position="503"/>
    </location>
</feature>
<keyword evidence="2" id="KW-0812">Transmembrane</keyword>
<name>C0GDI5_DETAL</name>
<evidence type="ECO:0000256" key="2">
    <source>
        <dbReference type="SAM" id="Phobius"/>
    </source>
</evidence>
<dbReference type="Proteomes" id="UP000006443">
    <property type="component" value="Unassembled WGS sequence"/>
</dbReference>
<gene>
    <name evidence="4" type="ORF">DealDRAFT_0636</name>
</gene>
<evidence type="ECO:0000313" key="5">
    <source>
        <dbReference type="Proteomes" id="UP000006443"/>
    </source>
</evidence>
<evidence type="ECO:0000259" key="3">
    <source>
        <dbReference type="Pfam" id="PF13476"/>
    </source>
</evidence>